<reference evidence="2 3" key="1">
    <citation type="submission" date="2016-10" db="EMBL/GenBank/DDBJ databases">
        <title>Reductive evolution of mitochondrial metabolism and differential evolution of invasion-related proteins in Cryptosporidium.</title>
        <authorList>
            <person name="Liu S."/>
            <person name="Roellig D.M."/>
            <person name="Guo Y."/>
            <person name="Li N."/>
            <person name="Frace M.A."/>
            <person name="Tang K."/>
            <person name="Zhang L."/>
            <person name="Feng Y."/>
            <person name="Xiao L."/>
        </authorList>
    </citation>
    <scope>NUCLEOTIDE SEQUENCE [LARGE SCALE GENOMIC DNA]</scope>
    <source>
        <strain evidence="2">39726</strain>
    </source>
</reference>
<evidence type="ECO:0000313" key="3">
    <source>
        <dbReference type="Proteomes" id="UP000186176"/>
    </source>
</evidence>
<gene>
    <name evidence="2" type="ORF">cubi_03209</name>
</gene>
<dbReference type="InterPro" id="IPR052641">
    <property type="entry name" value="AKAP7_isoform_gamma"/>
</dbReference>
<dbReference type="GO" id="GO:0010738">
    <property type="term" value="P:regulation of protein kinase A signaling"/>
    <property type="evidence" value="ECO:0007669"/>
    <property type="project" value="TreeGrafter"/>
</dbReference>
<dbReference type="VEuPathDB" id="CryptoDB:cubi_03209"/>
<name>A0A1J4MLS1_9CRYT</name>
<dbReference type="Gene3D" id="3.90.1140.10">
    <property type="entry name" value="Cyclic phosphodiesterase"/>
    <property type="match status" value="1"/>
</dbReference>
<dbReference type="InterPro" id="IPR019510">
    <property type="entry name" value="AKAP7-like_phosphoesterase"/>
</dbReference>
<dbReference type="Pfam" id="PF10469">
    <property type="entry name" value="AKAP7_NLS"/>
    <property type="match status" value="1"/>
</dbReference>
<dbReference type="InterPro" id="IPR009097">
    <property type="entry name" value="Cyclic_Pdiesterase"/>
</dbReference>
<evidence type="ECO:0000259" key="1">
    <source>
        <dbReference type="Pfam" id="PF10469"/>
    </source>
</evidence>
<proteinExistence type="predicted"/>
<dbReference type="SUPFAM" id="SSF55144">
    <property type="entry name" value="LigT-like"/>
    <property type="match status" value="1"/>
</dbReference>
<protein>
    <recommendedName>
        <fullName evidence="1">A-kinase anchor protein 7-like phosphoesterase domain-containing protein</fullName>
    </recommendedName>
</protein>
<dbReference type="OrthoDB" id="277832at2759"/>
<dbReference type="RefSeq" id="XP_028876229.1">
    <property type="nucleotide sequence ID" value="XM_029020222.1"/>
</dbReference>
<evidence type="ECO:0000313" key="2">
    <source>
        <dbReference type="EMBL" id="OII75193.1"/>
    </source>
</evidence>
<dbReference type="AlphaFoldDB" id="A0A1J4MLS1"/>
<organism evidence="2 3">
    <name type="scientific">Cryptosporidium ubiquitum</name>
    <dbReference type="NCBI Taxonomy" id="857276"/>
    <lineage>
        <taxon>Eukaryota</taxon>
        <taxon>Sar</taxon>
        <taxon>Alveolata</taxon>
        <taxon>Apicomplexa</taxon>
        <taxon>Conoidasida</taxon>
        <taxon>Coccidia</taxon>
        <taxon>Eucoccidiorida</taxon>
        <taxon>Eimeriorina</taxon>
        <taxon>Cryptosporidiidae</taxon>
        <taxon>Cryptosporidium</taxon>
    </lineage>
</organism>
<keyword evidence="3" id="KW-1185">Reference proteome</keyword>
<sequence length="389" mass="44504">MTKKKRESKEKLAEERKVVGAEIYNTDEHFSQNSQFHSNEIEKLDENILFPPTNVLEIRNIFQKLEDEERGRMVNEYVDLSQIPANLMRKLSFFKPTDEVQVNRDGDFSDSESDEPEESAQLGLDFENLEFADDFEEANQNLKVNQNPTHFFSLAFNHHSCNLIKEFRALKKTVGNSTEYGEIKPSYFIEEKKLHITLGLVQAETPQELALCENALLKLTETREFQDFADEASPEKGFPVELHGLGYFGSPNNSRVVYAKISENHKVAIIKRLWFKLCEILIRSGVKVTTSDISPEASNKNQSITETVIQEYNPHVTFINTKYGSKGEKQRLTFNSSKLVRSYSKKSFGPGYISEIQLNELSGLKEIGVSSNEEQVYKTISFVKINGNE</sequence>
<dbReference type="EMBL" id="LRBP01000004">
    <property type="protein sequence ID" value="OII75193.1"/>
    <property type="molecule type" value="Genomic_DNA"/>
</dbReference>
<dbReference type="GeneID" id="39980001"/>
<feature type="domain" description="A-kinase anchor protein 7-like phosphoesterase" evidence="1">
    <location>
        <begin position="148"/>
        <end position="365"/>
    </location>
</feature>
<dbReference type="PANTHER" id="PTHR15934">
    <property type="entry name" value="RNA 2',3'-CYCLIC PHOSPHODIESTERASE"/>
    <property type="match status" value="1"/>
</dbReference>
<dbReference type="GO" id="GO:0005829">
    <property type="term" value="C:cytosol"/>
    <property type="evidence" value="ECO:0007669"/>
    <property type="project" value="TreeGrafter"/>
</dbReference>
<dbReference type="Proteomes" id="UP000186176">
    <property type="component" value="Unassembled WGS sequence"/>
</dbReference>
<dbReference type="PANTHER" id="PTHR15934:SF2">
    <property type="entry name" value="A-KINASE ANCHOR PROTEIN 7-LIKE PHOSPHOESTERASE DOMAIN-CONTAINING PROTEIN"/>
    <property type="match status" value="1"/>
</dbReference>
<comment type="caution">
    <text evidence="2">The sequence shown here is derived from an EMBL/GenBank/DDBJ whole genome shotgun (WGS) entry which is preliminary data.</text>
</comment>
<dbReference type="GO" id="GO:0034237">
    <property type="term" value="F:protein kinase A regulatory subunit binding"/>
    <property type="evidence" value="ECO:0007669"/>
    <property type="project" value="TreeGrafter"/>
</dbReference>
<accession>A0A1J4MLS1</accession>